<feature type="domain" description="Disease resistance protein At4g27190-like leucine-rich repeats" evidence="2">
    <location>
        <begin position="919"/>
        <end position="1034"/>
    </location>
</feature>
<feature type="region of interest" description="Disordered" evidence="1">
    <location>
        <begin position="649"/>
        <end position="674"/>
    </location>
</feature>
<sequence>MRTEVIEADTIEAAAQQILDELKGDANGASRRDNIIYFDGWDGLGASAVLRTVAECLDPGTRDSEILASELHFDQIIHIDCSKWENRRVLQREIAEHLQLPTEVMEMFDWQDEEDDIRGVTQGSRHEIPQVLKAMFRRIKELNHRFLVIFHNGSSEEIDLSSFGFPLSGYMENMVLWTFQGRFRLYPRMKVDSALHNSTGTTKTDVFLSASYLDLEGRDSQEVWSVLVHREAAEVAENSIRIHTAQVAECFFLHMLKLCCIGYNFMTDYDLATHAYNYWVCDGIMQQLQLGALGDTNIVNTDDDDEESWRTADALQREIQLDVDYYNYNHQYFPSHLVRYGKTMPCWTSPYGFMLVPVGAIPSADMLLQDFNNLTVLKLSRCTFSFSSPLFLYYHNLKFLWLDHCEGQEVCSAANFPNEGKKKISMDRELKEADIQRRHRFFQKLWVLDVRYTSCDWILSAQMMDFMTKLRELTVMGAQDWDMGQLHGRLPNIRKLRVTKSTIRCSSCLGSYLFSEMDKMELLDLSGNNISPLAMSFSAGPAGSNNNITTSSVVTVIIDDKFVGLKEISLRGCANLKNLFLRGVLQDLCSLDISGTAVKTLDLSAMTAPNLDELYLLGCDKLCAILWPTQDKRKNYLNKLHIDTNTRLQLTIPPGDENNKEGSTSGATAETSSPSPFFSVLHGGKAPYEFEWYISVWDVRFLLWLAPMRSYFDNYWAHLEISSSTRRTIDAGGSIISKHNEGNNSISVYADVGTFFKDHLLQARKSRGDDAPTITETWPCPDAYASYDRLKCYMNIQDNIRTKSPLGVEETMTSIAMPDFICDRAFSLHVHDALSMSSISGPAPGAIGGRWNDLCWCRVERCPNLDSVFTTPLQVAQGGLQADGNDQVFWYLRTFWGSQLPKVCFIWNWGTTSSLFRFYTRSFEFLQFLHLDLCPRLIHVLPLPMSTMRHLLRNLVALEIVWCSDLKVIFPFYSGAERSDMQQDSMYTVELWSLRHMHLHELPRLHGICGGSARLVAPNLETIKIRGCWNLRRLPAITAATWSGSRYKSIMEVNVKCDCEKEWWDRLEWDGLRSYHHPSLYQPTHPRSYKKTMLRGSVLV</sequence>
<reference evidence="3" key="1">
    <citation type="journal article" date="2019" name="BMC Genomics">
        <title>A new reference genome for Sorghum bicolor reveals high levels of sequence similarity between sweet and grain genotypes: implications for the genetics of sugar metabolism.</title>
        <authorList>
            <person name="Cooper E.A."/>
            <person name="Brenton Z.W."/>
            <person name="Flinn B.S."/>
            <person name="Jenkins J."/>
            <person name="Shu S."/>
            <person name="Flowers D."/>
            <person name="Luo F."/>
            <person name="Wang Y."/>
            <person name="Xia P."/>
            <person name="Barry K."/>
            <person name="Daum C."/>
            <person name="Lipzen A."/>
            <person name="Yoshinaga Y."/>
            <person name="Schmutz J."/>
            <person name="Saski C."/>
            <person name="Vermerris W."/>
            <person name="Kresovich S."/>
        </authorList>
    </citation>
    <scope>NUCLEOTIDE SEQUENCE</scope>
</reference>
<dbReference type="Pfam" id="PF23247">
    <property type="entry name" value="LRR_RPS2"/>
    <property type="match status" value="1"/>
</dbReference>
<dbReference type="InterPro" id="IPR050905">
    <property type="entry name" value="Plant_NBS-LRR"/>
</dbReference>
<evidence type="ECO:0000256" key="1">
    <source>
        <dbReference type="SAM" id="MobiDB-lite"/>
    </source>
</evidence>
<name>A0A921QFZ3_SORBI</name>
<comment type="caution">
    <text evidence="3">The sequence shown here is derived from an EMBL/GenBank/DDBJ whole genome shotgun (WGS) entry which is preliminary data.</text>
</comment>
<evidence type="ECO:0000259" key="2">
    <source>
        <dbReference type="Pfam" id="PF23247"/>
    </source>
</evidence>
<dbReference type="EMBL" id="CM027687">
    <property type="protein sequence ID" value="KAG0519831.1"/>
    <property type="molecule type" value="Genomic_DNA"/>
</dbReference>
<dbReference type="PANTHER" id="PTHR33463">
    <property type="entry name" value="NB-ARC DOMAIN-CONTAINING PROTEIN-RELATED"/>
    <property type="match status" value="1"/>
</dbReference>
<protein>
    <recommendedName>
        <fullName evidence="2">Disease resistance protein At4g27190-like leucine-rich repeats domain-containing protein</fullName>
    </recommendedName>
</protein>
<proteinExistence type="predicted"/>
<dbReference type="InterPro" id="IPR057135">
    <property type="entry name" value="At4g27190-like_LRR"/>
</dbReference>
<dbReference type="PANTHER" id="PTHR33463:SF34">
    <property type="entry name" value="DISEASE RESISTANCE PROTEIN RPS2"/>
    <property type="match status" value="1"/>
</dbReference>
<dbReference type="Gene3D" id="3.80.10.10">
    <property type="entry name" value="Ribonuclease Inhibitor"/>
    <property type="match status" value="2"/>
</dbReference>
<accession>A0A921QFZ3</accession>
<dbReference type="SUPFAM" id="SSF52058">
    <property type="entry name" value="L domain-like"/>
    <property type="match status" value="1"/>
</dbReference>
<evidence type="ECO:0000313" key="3">
    <source>
        <dbReference type="EMBL" id="KAG0519831.1"/>
    </source>
</evidence>
<dbReference type="InterPro" id="IPR032675">
    <property type="entry name" value="LRR_dom_sf"/>
</dbReference>
<evidence type="ECO:0000313" key="4">
    <source>
        <dbReference type="Proteomes" id="UP000807115"/>
    </source>
</evidence>
<feature type="compositionally biased region" description="Low complexity" evidence="1">
    <location>
        <begin position="661"/>
        <end position="674"/>
    </location>
</feature>
<gene>
    <name evidence="3" type="ORF">BDA96_08G020200</name>
</gene>
<dbReference type="AlphaFoldDB" id="A0A921QFZ3"/>
<reference evidence="3" key="2">
    <citation type="submission" date="2020-10" db="EMBL/GenBank/DDBJ databases">
        <authorList>
            <person name="Cooper E.A."/>
            <person name="Brenton Z.W."/>
            <person name="Flinn B.S."/>
            <person name="Jenkins J."/>
            <person name="Shu S."/>
            <person name="Flowers D."/>
            <person name="Luo F."/>
            <person name="Wang Y."/>
            <person name="Xia P."/>
            <person name="Barry K."/>
            <person name="Daum C."/>
            <person name="Lipzen A."/>
            <person name="Yoshinaga Y."/>
            <person name="Schmutz J."/>
            <person name="Saski C."/>
            <person name="Vermerris W."/>
            <person name="Kresovich S."/>
        </authorList>
    </citation>
    <scope>NUCLEOTIDE SEQUENCE</scope>
</reference>
<dbReference type="Proteomes" id="UP000807115">
    <property type="component" value="Chromosome 8"/>
</dbReference>
<organism evidence="3 4">
    <name type="scientific">Sorghum bicolor</name>
    <name type="common">Sorghum</name>
    <name type="synonym">Sorghum vulgare</name>
    <dbReference type="NCBI Taxonomy" id="4558"/>
    <lineage>
        <taxon>Eukaryota</taxon>
        <taxon>Viridiplantae</taxon>
        <taxon>Streptophyta</taxon>
        <taxon>Embryophyta</taxon>
        <taxon>Tracheophyta</taxon>
        <taxon>Spermatophyta</taxon>
        <taxon>Magnoliopsida</taxon>
        <taxon>Liliopsida</taxon>
        <taxon>Poales</taxon>
        <taxon>Poaceae</taxon>
        <taxon>PACMAD clade</taxon>
        <taxon>Panicoideae</taxon>
        <taxon>Andropogonodae</taxon>
        <taxon>Andropogoneae</taxon>
        <taxon>Sorghinae</taxon>
        <taxon>Sorghum</taxon>
    </lineage>
</organism>